<dbReference type="Proteomes" id="UP000552644">
    <property type="component" value="Unassembled WGS sequence"/>
</dbReference>
<evidence type="ECO:0000313" key="1">
    <source>
        <dbReference type="EMBL" id="MBB4919722.1"/>
    </source>
</evidence>
<dbReference type="InterPro" id="IPR011008">
    <property type="entry name" value="Dimeric_a/b-barrel"/>
</dbReference>
<protein>
    <submittedName>
        <fullName evidence="1">Quinol monooxygenase YgiN</fullName>
    </submittedName>
</protein>
<gene>
    <name evidence="1" type="ORF">FHS44_006866</name>
</gene>
<keyword evidence="1" id="KW-0560">Oxidoreductase</keyword>
<dbReference type="RefSeq" id="WP_221461636.1">
    <property type="nucleotide sequence ID" value="NZ_JACHJP010000011.1"/>
</dbReference>
<keyword evidence="1" id="KW-0503">Monooxygenase</keyword>
<name>A0A7W7VR54_9ACTN</name>
<dbReference type="SUPFAM" id="SSF54909">
    <property type="entry name" value="Dimeric alpha+beta barrel"/>
    <property type="match status" value="1"/>
</dbReference>
<dbReference type="GO" id="GO:0004497">
    <property type="term" value="F:monooxygenase activity"/>
    <property type="evidence" value="ECO:0007669"/>
    <property type="project" value="UniProtKB-KW"/>
</dbReference>
<proteinExistence type="predicted"/>
<reference evidence="1 2" key="1">
    <citation type="submission" date="2020-08" db="EMBL/GenBank/DDBJ databases">
        <title>Genomic Encyclopedia of Type Strains, Phase III (KMG-III): the genomes of soil and plant-associated and newly described type strains.</title>
        <authorList>
            <person name="Whitman W."/>
        </authorList>
    </citation>
    <scope>NUCLEOTIDE SEQUENCE [LARGE SCALE GENOMIC DNA]</scope>
    <source>
        <strain evidence="1 2">CECT 8840</strain>
    </source>
</reference>
<keyword evidence="2" id="KW-1185">Reference proteome</keyword>
<dbReference type="AlphaFoldDB" id="A0A7W7VR54"/>
<comment type="caution">
    <text evidence="1">The sequence shown here is derived from an EMBL/GenBank/DDBJ whole genome shotgun (WGS) entry which is preliminary data.</text>
</comment>
<accession>A0A7W7VR54</accession>
<organism evidence="1 2">
    <name type="scientific">Streptosporangium saharense</name>
    <dbReference type="NCBI Taxonomy" id="1706840"/>
    <lineage>
        <taxon>Bacteria</taxon>
        <taxon>Bacillati</taxon>
        <taxon>Actinomycetota</taxon>
        <taxon>Actinomycetes</taxon>
        <taxon>Streptosporangiales</taxon>
        <taxon>Streptosporangiaceae</taxon>
        <taxon>Streptosporangium</taxon>
    </lineage>
</organism>
<evidence type="ECO:0000313" key="2">
    <source>
        <dbReference type="Proteomes" id="UP000552644"/>
    </source>
</evidence>
<dbReference type="EMBL" id="JACHJP010000011">
    <property type="protein sequence ID" value="MBB4919722.1"/>
    <property type="molecule type" value="Genomic_DNA"/>
</dbReference>
<sequence>MTKRDTNMRVMIRYTVRADAVDRSLDLLRAVYDELAQTRPHGLHYDTYQLDDQASFVAIIDSDGHPASAPHHRLASFQRYRAALSAICVDGPTVHVLSEAGSYHCDRTAPTASSDTERTS</sequence>